<evidence type="ECO:0000256" key="9">
    <source>
        <dbReference type="ARBA" id="ARBA00023232"/>
    </source>
</evidence>
<evidence type="ECO:0000313" key="17">
    <source>
        <dbReference type="Proteomes" id="UP001175261"/>
    </source>
</evidence>
<keyword evidence="4 12" id="KW-0479">Metal-binding</keyword>
<keyword evidence="7 12" id="KW-0460">Magnesium</keyword>
<evidence type="ECO:0000256" key="13">
    <source>
        <dbReference type="RuleBase" id="RU366008"/>
    </source>
</evidence>
<feature type="binding site" evidence="12">
    <location>
        <position position="239"/>
    </location>
    <ligand>
        <name>Mg(2+)</name>
        <dbReference type="ChEBI" id="CHEBI:18420"/>
    </ligand>
</feature>
<dbReference type="GO" id="GO:0006572">
    <property type="term" value="P:L-tyrosine catabolic process"/>
    <property type="evidence" value="ECO:0007669"/>
    <property type="project" value="UniProtKB-UniRule"/>
</dbReference>
<evidence type="ECO:0000256" key="2">
    <source>
        <dbReference type="ARBA" id="ARBA00010211"/>
    </source>
</evidence>
<name>A0AA39GC44_SARSR</name>
<organism evidence="16 17">
    <name type="scientific">Sarocladium strictum</name>
    <name type="common">Black bundle disease fungus</name>
    <name type="synonym">Acremonium strictum</name>
    <dbReference type="NCBI Taxonomy" id="5046"/>
    <lineage>
        <taxon>Eukaryota</taxon>
        <taxon>Fungi</taxon>
        <taxon>Dikarya</taxon>
        <taxon>Ascomycota</taxon>
        <taxon>Pezizomycotina</taxon>
        <taxon>Sordariomycetes</taxon>
        <taxon>Hypocreomycetidae</taxon>
        <taxon>Hypocreales</taxon>
        <taxon>Sarocladiaceae</taxon>
        <taxon>Sarocladium</taxon>
    </lineage>
</organism>
<reference evidence="16" key="1">
    <citation type="submission" date="2022-10" db="EMBL/GenBank/DDBJ databases">
        <title>Determination and structural analysis of whole genome sequence of Sarocladium strictum F4-1.</title>
        <authorList>
            <person name="Hu L."/>
            <person name="Jiang Y."/>
        </authorList>
    </citation>
    <scope>NUCLEOTIDE SEQUENCE</scope>
    <source>
        <strain evidence="16">F4-1</strain>
    </source>
</reference>
<feature type="binding site" evidence="12">
    <location>
        <position position="205"/>
    </location>
    <ligand>
        <name>Ca(2+)</name>
        <dbReference type="ChEBI" id="CHEBI:29108"/>
    </ligand>
</feature>
<dbReference type="AlphaFoldDB" id="A0AA39GC44"/>
<dbReference type="InterPro" id="IPR011234">
    <property type="entry name" value="Fumarylacetoacetase-like_C"/>
</dbReference>
<evidence type="ECO:0000256" key="7">
    <source>
        <dbReference type="ARBA" id="ARBA00022842"/>
    </source>
</evidence>
<dbReference type="GO" id="GO:1902000">
    <property type="term" value="P:homogentisate catabolic process"/>
    <property type="evidence" value="ECO:0007669"/>
    <property type="project" value="TreeGrafter"/>
</dbReference>
<evidence type="ECO:0000259" key="14">
    <source>
        <dbReference type="Pfam" id="PF01557"/>
    </source>
</evidence>
<dbReference type="GO" id="GO:0006559">
    <property type="term" value="P:L-phenylalanine catabolic process"/>
    <property type="evidence" value="ECO:0007669"/>
    <property type="project" value="UniProtKB-UniRule"/>
</dbReference>
<feature type="binding site" evidence="12">
    <location>
        <position position="239"/>
    </location>
    <ligand>
        <name>Ca(2+)</name>
        <dbReference type="ChEBI" id="CHEBI:29108"/>
    </ligand>
</feature>
<feature type="binding site" evidence="12">
    <location>
        <position position="259"/>
    </location>
    <ligand>
        <name>Mg(2+)</name>
        <dbReference type="ChEBI" id="CHEBI:18420"/>
    </ligand>
</feature>
<dbReference type="GO" id="GO:0004334">
    <property type="term" value="F:fumarylacetoacetase activity"/>
    <property type="evidence" value="ECO:0007669"/>
    <property type="project" value="UniProtKB-UniRule"/>
</dbReference>
<dbReference type="EC" id="3.7.1.2" evidence="3 13"/>
<evidence type="ECO:0000256" key="6">
    <source>
        <dbReference type="ARBA" id="ARBA00022837"/>
    </source>
</evidence>
<comment type="caution">
    <text evidence="16">The sequence shown here is derived from an EMBL/GenBank/DDBJ whole genome shotgun (WGS) entry which is preliminary data.</text>
</comment>
<feature type="binding site" evidence="11">
    <location>
        <position position="336"/>
    </location>
    <ligand>
        <name>substrate</name>
    </ligand>
</feature>
<evidence type="ECO:0000256" key="11">
    <source>
        <dbReference type="PIRSR" id="PIRSR605959-2"/>
    </source>
</evidence>
<dbReference type="GO" id="GO:0046872">
    <property type="term" value="F:metal ion binding"/>
    <property type="evidence" value="ECO:0007669"/>
    <property type="project" value="UniProtKB-UniRule"/>
</dbReference>
<evidence type="ECO:0000256" key="12">
    <source>
        <dbReference type="PIRSR" id="PIRSR605959-3"/>
    </source>
</evidence>
<evidence type="ECO:0000256" key="10">
    <source>
        <dbReference type="PIRSR" id="PIRSR605959-1"/>
    </source>
</evidence>
<dbReference type="InterPro" id="IPR036462">
    <property type="entry name" value="Fumarylacetoacetase_N_sf"/>
</dbReference>
<feature type="domain" description="Fumarylacetoacetase N-terminal" evidence="15">
    <location>
        <begin position="13"/>
        <end position="117"/>
    </location>
</feature>
<evidence type="ECO:0000256" key="1">
    <source>
        <dbReference type="ARBA" id="ARBA00004782"/>
    </source>
</evidence>
<dbReference type="Pfam" id="PF09298">
    <property type="entry name" value="FAA_hydrolase_N"/>
    <property type="match status" value="1"/>
</dbReference>
<dbReference type="Gene3D" id="2.30.30.230">
    <property type="entry name" value="Fumarylacetoacetase, N-terminal domain"/>
    <property type="match status" value="1"/>
</dbReference>
<feature type="binding site" evidence="11">
    <location>
        <position position="246"/>
    </location>
    <ligand>
        <name>substrate</name>
    </ligand>
</feature>
<accession>A0AA39GC44</accession>
<dbReference type="InterPro" id="IPR036663">
    <property type="entry name" value="Fumarylacetoacetase_C_sf"/>
</dbReference>
<evidence type="ECO:0000256" key="4">
    <source>
        <dbReference type="ARBA" id="ARBA00022723"/>
    </source>
</evidence>
<keyword evidence="17" id="KW-1185">Reference proteome</keyword>
<protein>
    <recommendedName>
        <fullName evidence="3 13">Fumarylacetoacetase</fullName>
        <ecNumber evidence="3 13">3.7.1.2</ecNumber>
    </recommendedName>
    <alternativeName>
        <fullName evidence="13">Fumarylacetoacetate hydrolase</fullName>
    </alternativeName>
</protein>
<keyword evidence="9 13" id="KW-0585">Phenylalanine catabolism</keyword>
<comment type="similarity">
    <text evidence="2 13">Belongs to the FAH family.</text>
</comment>
<dbReference type="PANTHER" id="PTHR43069">
    <property type="entry name" value="FUMARYLACETOACETASE"/>
    <property type="match status" value="1"/>
</dbReference>
<feature type="binding site" evidence="12">
    <location>
        <position position="207"/>
    </location>
    <ligand>
        <name>Ca(2+)</name>
        <dbReference type="ChEBI" id="CHEBI:29108"/>
    </ligand>
</feature>
<feature type="domain" description="Fumarylacetoacetase-like C-terminal" evidence="14">
    <location>
        <begin position="124"/>
        <end position="395"/>
    </location>
</feature>
<evidence type="ECO:0000313" key="16">
    <source>
        <dbReference type="EMBL" id="KAK0383844.1"/>
    </source>
</evidence>
<dbReference type="SUPFAM" id="SSF56529">
    <property type="entry name" value="FAH"/>
    <property type="match status" value="1"/>
</dbReference>
<evidence type="ECO:0000256" key="5">
    <source>
        <dbReference type="ARBA" id="ARBA00022801"/>
    </source>
</evidence>
<dbReference type="Pfam" id="PF01557">
    <property type="entry name" value="FAA_hydrolase"/>
    <property type="match status" value="1"/>
</dbReference>
<dbReference type="Proteomes" id="UP001175261">
    <property type="component" value="Unassembled WGS sequence"/>
</dbReference>
<evidence type="ECO:0000256" key="8">
    <source>
        <dbReference type="ARBA" id="ARBA00022878"/>
    </source>
</evidence>
<evidence type="ECO:0000256" key="3">
    <source>
        <dbReference type="ARBA" id="ARBA00012094"/>
    </source>
</evidence>
<dbReference type="SUPFAM" id="SSF63433">
    <property type="entry name" value="Fumarylacetoacetate hydrolase, FAH, N-terminal domain"/>
    <property type="match status" value="1"/>
</dbReference>
<dbReference type="Gene3D" id="3.90.850.10">
    <property type="entry name" value="Fumarylacetoacetase-like, C-terminal domain"/>
    <property type="match status" value="1"/>
</dbReference>
<comment type="cofactor">
    <cofactor evidence="13">
        <name>Mg(2+)</name>
        <dbReference type="ChEBI" id="CHEBI:18420"/>
    </cofactor>
    <cofactor evidence="13">
        <name>Ca(2+)</name>
        <dbReference type="ChEBI" id="CHEBI:29108"/>
    </cofactor>
</comment>
<dbReference type="EMBL" id="JAPDFR010000009">
    <property type="protein sequence ID" value="KAK0383844.1"/>
    <property type="molecule type" value="Genomic_DNA"/>
</dbReference>
<gene>
    <name evidence="16" type="ORF">NLU13_9755</name>
</gene>
<feature type="binding site" evidence="12">
    <location>
        <position position="263"/>
    </location>
    <ligand>
        <name>Mg(2+)</name>
        <dbReference type="ChEBI" id="CHEBI:18420"/>
    </ligand>
</feature>
<feature type="binding site" evidence="12">
    <location>
        <position position="125"/>
    </location>
    <ligand>
        <name>Ca(2+)</name>
        <dbReference type="ChEBI" id="CHEBI:29108"/>
    </ligand>
</feature>
<proteinExistence type="inferred from homology"/>
<dbReference type="InterPro" id="IPR005959">
    <property type="entry name" value="Fumarylacetoacetase"/>
</dbReference>
<dbReference type="PANTHER" id="PTHR43069:SF5">
    <property type="entry name" value="FUMARYLACETOACETASE"/>
    <property type="match status" value="1"/>
</dbReference>
<keyword evidence="5 13" id="KW-0378">Hydrolase</keyword>
<keyword evidence="6 12" id="KW-0106">Calcium</keyword>
<comment type="catalytic activity">
    <reaction evidence="13">
        <text>4-fumarylacetoacetate + H2O = acetoacetate + fumarate + H(+)</text>
        <dbReference type="Rhea" id="RHEA:10244"/>
        <dbReference type="ChEBI" id="CHEBI:13705"/>
        <dbReference type="ChEBI" id="CHEBI:15377"/>
        <dbReference type="ChEBI" id="CHEBI:15378"/>
        <dbReference type="ChEBI" id="CHEBI:18034"/>
        <dbReference type="ChEBI" id="CHEBI:29806"/>
        <dbReference type="EC" id="3.7.1.2"/>
    </reaction>
</comment>
<sequence length="402" mass="43665">MTDTYAHQFSERNIPFGIATSAIHPQPQAVTRLHDWVIFLGDCQSAGLFDDIPALTKDAFSQTTLNTFAALGPSVRRQVRDVLQLIFQGNKNKNNLDTSKLPAGSYETVDKVALHMPFTVCDFVDFSCSLDHVKNAGRIIINDERPPPAFFNLPIGYQGRAGSIVVSGTDIQRPAGQYRDRTAKDVPEGSQPPVVYGPSAACDYEMEFAAIIGKPLPMNSPINATDVDEHIFGFALLNDWSARDIQGFEMMPLGPLNGKNFGTTISPWIVTPEALEPFKTAGQKSTLSIPKHLQDPDSQTYNIRMESLYWSVRQMIAHVASAGSALRTGDVMATGTVTGPGEGAMGCLLEVTEGGKRPFKLHDGTERRFLQDGDTVRITAMAGGEESGVGFGECVGRLVPRS</sequence>
<keyword evidence="8 13" id="KW-0828">Tyrosine catabolism</keyword>
<comment type="pathway">
    <text evidence="1 13">Amino-acid degradation; L-phenylalanine degradation; acetoacetate and fumarate from L-phenylalanine: step 6/6.</text>
</comment>
<feature type="active site" description="Proton acceptor" evidence="10">
    <location>
        <position position="132"/>
    </location>
</feature>
<evidence type="ECO:0000259" key="15">
    <source>
        <dbReference type="Pfam" id="PF09298"/>
    </source>
</evidence>
<dbReference type="InterPro" id="IPR015377">
    <property type="entry name" value="Fumarylacetoacetase_N"/>
</dbReference>